<organism evidence="1 2">
    <name type="scientific">Streptomyces nigrescens</name>
    <dbReference type="NCBI Taxonomy" id="1920"/>
    <lineage>
        <taxon>Bacteria</taxon>
        <taxon>Bacillati</taxon>
        <taxon>Actinomycetota</taxon>
        <taxon>Actinomycetes</taxon>
        <taxon>Kitasatosporales</taxon>
        <taxon>Streptomycetaceae</taxon>
        <taxon>Streptomyces</taxon>
    </lineage>
</organism>
<sequence>MMTGVGRVTSAPDFPSVGQSNLAPLSLGMSAHKAVRDCPGQVHDVSGLISGLVPRSGLGLATAVGLDGPVATAVPG</sequence>
<evidence type="ECO:0000313" key="1">
    <source>
        <dbReference type="EMBL" id="BDM69980.1"/>
    </source>
</evidence>
<keyword evidence="2" id="KW-1185">Reference proteome</keyword>
<dbReference type="EMBL" id="AP026073">
    <property type="protein sequence ID" value="BDM69980.1"/>
    <property type="molecule type" value="Genomic_DNA"/>
</dbReference>
<reference evidence="1" key="1">
    <citation type="submission" date="2022-06" db="EMBL/GenBank/DDBJ databases">
        <title>Complete genome sequence of Streptomyces nigrescens HEK616.</title>
        <authorList>
            <person name="Asamizu S."/>
            <person name="Onaka H."/>
        </authorList>
    </citation>
    <scope>NUCLEOTIDE SEQUENCE</scope>
    <source>
        <strain evidence="1">HEK616</strain>
    </source>
</reference>
<dbReference type="Proteomes" id="UP001059597">
    <property type="component" value="Chromosome"/>
</dbReference>
<gene>
    <name evidence="1" type="ORF">HEK616_34670</name>
</gene>
<protein>
    <submittedName>
        <fullName evidence="1">Uncharacterized protein</fullName>
    </submittedName>
</protein>
<evidence type="ECO:0000313" key="2">
    <source>
        <dbReference type="Proteomes" id="UP001059597"/>
    </source>
</evidence>
<accession>A0ABM7ZUC2</accession>
<proteinExistence type="predicted"/>
<name>A0ABM7ZUC2_STRNI</name>